<name>G5K4M8_9STRE</name>
<dbReference type="EMBL" id="AEUX02000007">
    <property type="protein sequence ID" value="EHI68965.1"/>
    <property type="molecule type" value="Genomic_DNA"/>
</dbReference>
<protein>
    <submittedName>
        <fullName evidence="2">ABC transporter substrate binding protein</fullName>
    </submittedName>
</protein>
<dbReference type="AlphaFoldDB" id="G5K4M8"/>
<dbReference type="InterPro" id="IPR007487">
    <property type="entry name" value="ABC_transpt-TYRBP-like"/>
</dbReference>
<evidence type="ECO:0000256" key="1">
    <source>
        <dbReference type="SAM" id="SignalP"/>
    </source>
</evidence>
<keyword evidence="3" id="KW-1185">Reference proteome</keyword>
<evidence type="ECO:0000313" key="2">
    <source>
        <dbReference type="EMBL" id="EHI68965.1"/>
    </source>
</evidence>
<organism evidence="2 3">
    <name type="scientific">Streptococcus ictaluri 707-05</name>
    <dbReference type="NCBI Taxonomy" id="764299"/>
    <lineage>
        <taxon>Bacteria</taxon>
        <taxon>Bacillati</taxon>
        <taxon>Bacillota</taxon>
        <taxon>Bacilli</taxon>
        <taxon>Lactobacillales</taxon>
        <taxon>Streptococcaceae</taxon>
        <taxon>Streptococcus</taxon>
    </lineage>
</organism>
<dbReference type="PANTHER" id="PTHR35271">
    <property type="entry name" value="ABC TRANSPORTER, SUBSTRATE-BINDING LIPOPROTEIN-RELATED"/>
    <property type="match status" value="1"/>
</dbReference>
<feature type="signal peptide" evidence="1">
    <location>
        <begin position="1"/>
        <end position="19"/>
    </location>
</feature>
<dbReference type="PANTHER" id="PTHR35271:SF1">
    <property type="entry name" value="ABC TRANSPORTER, SUBSTRATE-BINDING LIPOPROTEIN"/>
    <property type="match status" value="1"/>
</dbReference>
<reference evidence="2 3" key="1">
    <citation type="journal article" date="2014" name="Int. J. Syst. Evol. Microbiol.">
        <title>Phylogenomics and the dynamic genome evolution of the genus Streptococcus.</title>
        <authorList>
            <consortium name="The Broad Institute Genome Sequencing Platform"/>
            <person name="Richards V.P."/>
            <person name="Palmer S.R."/>
            <person name="Pavinski Bitar P.D."/>
            <person name="Qin X."/>
            <person name="Weinstock G.M."/>
            <person name="Highlander S.K."/>
            <person name="Town C.D."/>
            <person name="Burne R.A."/>
            <person name="Stanhope M.J."/>
        </authorList>
    </citation>
    <scope>NUCLEOTIDE SEQUENCE [LARGE SCALE GENOMIC DNA]</scope>
    <source>
        <strain evidence="2 3">707-05</strain>
    </source>
</reference>
<keyword evidence="1" id="KW-0732">Signal</keyword>
<sequence length="320" mass="34684">MTKRSRYLLLLLLIPCLVACRSKENTSHPKGKELRIGILQYMEHDSLSAARKGFEKELVKAGYKKGHNMVLDYQNAQGEQAQLQTIAEKMVAKDDLILAIATPATQALARVSSETPILFTAVTDPVSAGLVDSIQKPGGLITGTSDLAPIDKQIGSAQQALPQAKKVGILYTTSEGNSEVQVKEASKEFEKKGYQIIKKGISSSNDVQDATASLMKDVDFVFVPTDNTIASTMSMIGELSRTHKVPVIGGSTDMVDAGGLLTYGTNYEQLGRQVARMAIQVLKGKNPADLAVQYPKKLDLHINHEMAQQLGIDLSQLTKD</sequence>
<dbReference type="InterPro" id="IPR028082">
    <property type="entry name" value="Peripla_BP_I"/>
</dbReference>
<evidence type="ECO:0000313" key="3">
    <source>
        <dbReference type="Proteomes" id="UP000003330"/>
    </source>
</evidence>
<dbReference type="Proteomes" id="UP000003330">
    <property type="component" value="Unassembled WGS sequence"/>
</dbReference>
<dbReference type="OrthoDB" id="9776955at2"/>
<dbReference type="CDD" id="cd06325">
    <property type="entry name" value="PBP1_ABC_unchar_transporter"/>
    <property type="match status" value="1"/>
</dbReference>
<dbReference type="SUPFAM" id="SSF53822">
    <property type="entry name" value="Periplasmic binding protein-like I"/>
    <property type="match status" value="1"/>
</dbReference>
<comment type="caution">
    <text evidence="2">The sequence shown here is derived from an EMBL/GenBank/DDBJ whole genome shotgun (WGS) entry which is preliminary data.</text>
</comment>
<dbReference type="STRING" id="764299.STRIC_1765"/>
<dbReference type="RefSeq" id="WP_008089876.1">
    <property type="nucleotide sequence ID" value="NZ_AEUX02000007.1"/>
</dbReference>
<dbReference type="Pfam" id="PF04392">
    <property type="entry name" value="ABC_sub_bind"/>
    <property type="match status" value="1"/>
</dbReference>
<accession>G5K4M8</accession>
<dbReference type="eggNOG" id="COG2984">
    <property type="taxonomic scope" value="Bacteria"/>
</dbReference>
<dbReference type="Gene3D" id="3.40.50.2300">
    <property type="match status" value="2"/>
</dbReference>
<feature type="chain" id="PRO_5038805435" evidence="1">
    <location>
        <begin position="20"/>
        <end position="320"/>
    </location>
</feature>
<proteinExistence type="predicted"/>
<gene>
    <name evidence="2" type="ORF">STRIC_1765</name>
</gene>